<dbReference type="GO" id="GO:0005886">
    <property type="term" value="C:plasma membrane"/>
    <property type="evidence" value="ECO:0007669"/>
    <property type="project" value="UniProtKB-ARBA"/>
</dbReference>
<evidence type="ECO:0000256" key="10">
    <source>
        <dbReference type="RuleBase" id="RU003691"/>
    </source>
</evidence>
<evidence type="ECO:0000259" key="14">
    <source>
        <dbReference type="Pfam" id="PF09335"/>
    </source>
</evidence>
<dbReference type="PANTHER" id="PTHR43014:SF2">
    <property type="entry name" value="MERCURIC REDUCTASE"/>
    <property type="match status" value="1"/>
</dbReference>
<feature type="transmembrane region" description="Helical" evidence="11">
    <location>
        <begin position="49"/>
        <end position="76"/>
    </location>
</feature>
<feature type="transmembrane region" description="Helical" evidence="11">
    <location>
        <begin position="162"/>
        <end position="180"/>
    </location>
</feature>
<feature type="transmembrane region" description="Helical" evidence="11">
    <location>
        <begin position="83"/>
        <end position="109"/>
    </location>
</feature>
<dbReference type="PRINTS" id="PR00411">
    <property type="entry name" value="PNDRDTASEI"/>
</dbReference>
<dbReference type="Proteomes" id="UP000065641">
    <property type="component" value="Chromosome"/>
</dbReference>
<evidence type="ECO:0000256" key="4">
    <source>
        <dbReference type="ARBA" id="ARBA00022630"/>
    </source>
</evidence>
<feature type="domain" description="FAD/NAD(P)-binding" evidence="13">
    <location>
        <begin position="239"/>
        <end position="556"/>
    </location>
</feature>
<organism evidence="15 16">
    <name type="scientific">Pseudohongiella spirulinae</name>
    <dbReference type="NCBI Taxonomy" id="1249552"/>
    <lineage>
        <taxon>Bacteria</taxon>
        <taxon>Pseudomonadati</taxon>
        <taxon>Pseudomonadota</taxon>
        <taxon>Gammaproteobacteria</taxon>
        <taxon>Pseudomonadales</taxon>
        <taxon>Pseudohongiellaceae</taxon>
        <taxon>Pseudohongiella</taxon>
    </lineage>
</organism>
<dbReference type="InterPro" id="IPR004099">
    <property type="entry name" value="Pyr_nucl-diS_OxRdtase_dimer"/>
</dbReference>
<feature type="transmembrane region" description="Helical" evidence="11">
    <location>
        <begin position="239"/>
        <end position="259"/>
    </location>
</feature>
<evidence type="ECO:0000256" key="9">
    <source>
        <dbReference type="ARBA" id="ARBA00023284"/>
    </source>
</evidence>
<name>A0A0S2KAW2_9GAMM</name>
<dbReference type="GO" id="GO:0050660">
    <property type="term" value="F:flavin adenine dinucleotide binding"/>
    <property type="evidence" value="ECO:0007669"/>
    <property type="project" value="TreeGrafter"/>
</dbReference>
<evidence type="ECO:0000313" key="16">
    <source>
        <dbReference type="Proteomes" id="UP000065641"/>
    </source>
</evidence>
<dbReference type="InterPro" id="IPR012999">
    <property type="entry name" value="Pyr_OxRdtase_I_AS"/>
</dbReference>
<dbReference type="EMBL" id="CP013189">
    <property type="protein sequence ID" value="ALO45122.1"/>
    <property type="molecule type" value="Genomic_DNA"/>
</dbReference>
<evidence type="ECO:0000256" key="1">
    <source>
        <dbReference type="ARBA" id="ARBA00001974"/>
    </source>
</evidence>
<evidence type="ECO:0000259" key="13">
    <source>
        <dbReference type="Pfam" id="PF07992"/>
    </source>
</evidence>
<feature type="transmembrane region" description="Helical" evidence="11">
    <location>
        <begin position="132"/>
        <end position="150"/>
    </location>
</feature>
<dbReference type="GO" id="GO:0016668">
    <property type="term" value="F:oxidoreductase activity, acting on a sulfur group of donors, NAD(P) as acceptor"/>
    <property type="evidence" value="ECO:0007669"/>
    <property type="project" value="InterPro"/>
</dbReference>
<dbReference type="InterPro" id="IPR036188">
    <property type="entry name" value="FAD/NAD-bd_sf"/>
</dbReference>
<keyword evidence="11" id="KW-1133">Transmembrane helix</keyword>
<dbReference type="InterPro" id="IPR016156">
    <property type="entry name" value="FAD/NAD-linked_Rdtase_dimer_sf"/>
</dbReference>
<dbReference type="Gene3D" id="3.30.390.30">
    <property type="match status" value="1"/>
</dbReference>
<dbReference type="Gene3D" id="3.50.50.60">
    <property type="entry name" value="FAD/NAD(P)-binding domain"/>
    <property type="match status" value="2"/>
</dbReference>
<evidence type="ECO:0000256" key="8">
    <source>
        <dbReference type="ARBA" id="ARBA00023157"/>
    </source>
</evidence>
<dbReference type="FunFam" id="3.30.390.30:FF:000001">
    <property type="entry name" value="Dihydrolipoyl dehydrogenase"/>
    <property type="match status" value="1"/>
</dbReference>
<keyword evidence="16" id="KW-1185">Reference proteome</keyword>
<dbReference type="PRINTS" id="PR00368">
    <property type="entry name" value="FADPNR"/>
</dbReference>
<evidence type="ECO:0000259" key="12">
    <source>
        <dbReference type="Pfam" id="PF02852"/>
    </source>
</evidence>
<evidence type="ECO:0000256" key="2">
    <source>
        <dbReference type="ARBA" id="ARBA00007532"/>
    </source>
</evidence>
<dbReference type="SUPFAM" id="SSF51905">
    <property type="entry name" value="FAD/NAD(P)-binding domain"/>
    <property type="match status" value="1"/>
</dbReference>
<dbReference type="OrthoDB" id="9800167at2"/>
<keyword evidence="11" id="KW-0812">Transmembrane</keyword>
<evidence type="ECO:0000313" key="15">
    <source>
        <dbReference type="EMBL" id="ALO45122.1"/>
    </source>
</evidence>
<keyword evidence="7 10" id="KW-0560">Oxidoreductase</keyword>
<comment type="cofactor">
    <cofactor evidence="1">
        <name>FAD</name>
        <dbReference type="ChEBI" id="CHEBI:57692"/>
    </cofactor>
</comment>
<feature type="transmembrane region" description="Helical" evidence="11">
    <location>
        <begin position="200"/>
        <end position="218"/>
    </location>
</feature>
<evidence type="ECO:0000256" key="7">
    <source>
        <dbReference type="ARBA" id="ARBA00023002"/>
    </source>
</evidence>
<dbReference type="STRING" id="1249552.PS2015_436"/>
<dbReference type="Pfam" id="PF07992">
    <property type="entry name" value="Pyr_redox_2"/>
    <property type="match status" value="1"/>
</dbReference>
<dbReference type="RefSeq" id="WP_058020621.1">
    <property type="nucleotide sequence ID" value="NZ_CP013189.1"/>
</dbReference>
<keyword evidence="5 10" id="KW-0274">FAD</keyword>
<keyword evidence="8" id="KW-1015">Disulfide bond</keyword>
<dbReference type="PATRIC" id="fig|1249552.3.peg.442"/>
<evidence type="ECO:0000256" key="5">
    <source>
        <dbReference type="ARBA" id="ARBA00022827"/>
    </source>
</evidence>
<dbReference type="Pfam" id="PF09335">
    <property type="entry name" value="VTT_dom"/>
    <property type="match status" value="1"/>
</dbReference>
<accession>A0A0S2KAW2</accession>
<dbReference type="AlphaFoldDB" id="A0A0S2KAW2"/>
<evidence type="ECO:0000256" key="11">
    <source>
        <dbReference type="SAM" id="Phobius"/>
    </source>
</evidence>
<comment type="similarity">
    <text evidence="2 10">Belongs to the class-I pyridine nucleotide-disulfide oxidoreductase family.</text>
</comment>
<dbReference type="SUPFAM" id="SSF55424">
    <property type="entry name" value="FAD/NAD-linked reductases, dimerisation (C-terminal) domain"/>
    <property type="match status" value="1"/>
</dbReference>
<dbReference type="GO" id="GO:0003955">
    <property type="term" value="F:NAD(P)H dehydrogenase (quinone) activity"/>
    <property type="evidence" value="ECO:0007669"/>
    <property type="project" value="TreeGrafter"/>
</dbReference>
<protein>
    <submittedName>
        <fullName evidence="15">Putative mercuric reductase</fullName>
    </submittedName>
</protein>
<evidence type="ECO:0000256" key="6">
    <source>
        <dbReference type="ARBA" id="ARBA00022857"/>
    </source>
</evidence>
<keyword evidence="9 10" id="KW-0676">Redox-active center</keyword>
<dbReference type="PROSITE" id="PS00076">
    <property type="entry name" value="PYRIDINE_REDOX_1"/>
    <property type="match status" value="1"/>
</dbReference>
<keyword evidence="11" id="KW-0472">Membrane</keyword>
<reference evidence="15 16" key="1">
    <citation type="submission" date="2015-11" db="EMBL/GenBank/DDBJ databases">
        <authorList>
            <person name="Zhang Y."/>
            <person name="Guo Z."/>
        </authorList>
    </citation>
    <scope>NUCLEOTIDE SEQUENCE [LARGE SCALE GENOMIC DNA]</scope>
    <source>
        <strain evidence="15 16">KCTC 32221</strain>
    </source>
</reference>
<dbReference type="PANTHER" id="PTHR43014">
    <property type="entry name" value="MERCURIC REDUCTASE"/>
    <property type="match status" value="1"/>
</dbReference>
<sequence length="712" mass="77587">MSKARIIVLVALLAAVVAYLQFDLGQYLTLAYMQSQLDAMRDFTADNLWLSAGVYFLLYVVITALSVPGAAVMTLLGGAIFGFGLGLLLVSFASSIGATLAFLVARLLLRDWVQSRFGSSLKAINAGIERDGAFYLFTLRMIPVFPFFLINLVMGLTPIKTLTFYWISQVGMLLGTAVYVNAGVELGQLSSLSGLLNTSLIFSFVLLAMLPWLGRGLINMLRRRRAFARFTRPKQFDTNMVVIGAGSGGLVASIIAAGAKAKVTLIEKHKMGGDCLNTGCVPSKTLIASAKVADTVRNAEKFGLKNAHVEVDFKAVMARVQQVIKTIEPHDSVERFTSLGVDCVQGEAYIRSPWEVEVNGQIIRTRAIVVATGARPLVPDFPGLDQVEFVHSDNIWELDELPARFLVLGGGPIGCELAQSFARLGSQVTLLDQAEHLMGREDTEVSEFVEARFRQQGINLLLGYGAESFGRDDDGQYLLSKTADGNEQRIHFDKVLIALGRKPNVSGFGLEEMDVALTSSGALQVDDTLSTSCPTIFACGDVAGPYQFTHMASFQAWYATLNALAGGLKKFRASYRVVPHATFTDPEVARVGLNEREAQAQGVDYEITRYELDHLDRALAEGYAHGFVKVLTVPGNDRILGATIVGSHAGELIGSFVFAMTHNMGLKTIGATTHIYPTMLEANRFAANAWRSARVPQKLMPVAEGFFRWLRH</sequence>
<keyword evidence="4 10" id="KW-0285">Flavoprotein</keyword>
<dbReference type="InterPro" id="IPR023753">
    <property type="entry name" value="FAD/NAD-binding_dom"/>
</dbReference>
<comment type="subunit">
    <text evidence="3">Homodimer.</text>
</comment>
<feature type="domain" description="Pyridine nucleotide-disulphide oxidoreductase dimerisation" evidence="12">
    <location>
        <begin position="578"/>
        <end position="682"/>
    </location>
</feature>
<dbReference type="InterPro" id="IPR032816">
    <property type="entry name" value="VTT_dom"/>
</dbReference>
<gene>
    <name evidence="15" type="ORF">PS2015_436</name>
</gene>
<proteinExistence type="inferred from homology"/>
<keyword evidence="6" id="KW-0521">NADP</keyword>
<dbReference type="Pfam" id="PF02852">
    <property type="entry name" value="Pyr_redox_dim"/>
    <property type="match status" value="1"/>
</dbReference>
<dbReference type="KEGG" id="pspi:PS2015_436"/>
<evidence type="ECO:0000256" key="3">
    <source>
        <dbReference type="ARBA" id="ARBA00011738"/>
    </source>
</evidence>
<feature type="domain" description="VTT" evidence="14">
    <location>
        <begin position="71"/>
        <end position="183"/>
    </location>
</feature>